<dbReference type="InterPro" id="IPR020561">
    <property type="entry name" value="PRibGlycinamid_synth_ATP-grasp"/>
</dbReference>
<evidence type="ECO:0000256" key="8">
    <source>
        <dbReference type="ARBA" id="ARBA00022755"/>
    </source>
</evidence>
<dbReference type="InterPro" id="IPR020560">
    <property type="entry name" value="PRibGlycinamide_synth_C-dom"/>
</dbReference>
<protein>
    <recommendedName>
        <fullName evidence="4 14">Phosphoribosylamine--glycine ligase</fullName>
        <ecNumber evidence="4 14">6.3.4.13</ecNumber>
    </recommendedName>
    <alternativeName>
        <fullName evidence="14">GARS</fullName>
    </alternativeName>
    <alternativeName>
        <fullName evidence="12 14">Glycinamide ribonucleotide synthetase</fullName>
    </alternativeName>
    <alternativeName>
        <fullName evidence="13 14">Phosphoribosylglycinamide synthetase</fullName>
    </alternativeName>
</protein>
<name>B2KCF3_ELUMP</name>
<dbReference type="FunFam" id="3.30.470.20:FF:000018">
    <property type="entry name" value="Trifunctional purine biosynthetic protein adenosine-3"/>
    <property type="match status" value="1"/>
</dbReference>
<dbReference type="HAMAP" id="MF_00138">
    <property type="entry name" value="GARS"/>
    <property type="match status" value="1"/>
</dbReference>
<keyword evidence="8 14" id="KW-0658">Purine biosynthesis</keyword>
<reference evidence="17 18" key="1">
    <citation type="journal article" date="2009" name="Appl. Environ. Microbiol.">
        <title>Genomic analysis of 'Elusimicrobium minutum,' the first cultivated representative of the phylum 'Elusimicrobia' (formerly termite group 1).</title>
        <authorList>
            <person name="Herlemann D.P.R."/>
            <person name="Geissinger O."/>
            <person name="Ikeda-Ohtsubo W."/>
            <person name="Kunin V."/>
            <person name="Sun H."/>
            <person name="Lapidus A."/>
            <person name="Hugenholtz P."/>
            <person name="Brune A."/>
        </authorList>
    </citation>
    <scope>NUCLEOTIDE SEQUENCE [LARGE SCALE GENOMIC DNA]</scope>
    <source>
        <strain evidence="17 18">Pei191</strain>
    </source>
</reference>
<dbReference type="InterPro" id="IPR020559">
    <property type="entry name" value="PRibGlycinamide_synth_CS"/>
</dbReference>
<dbReference type="STRING" id="445932.Emin_0519"/>
<evidence type="ECO:0000256" key="2">
    <source>
        <dbReference type="ARBA" id="ARBA00001946"/>
    </source>
</evidence>
<dbReference type="GO" id="GO:0046872">
    <property type="term" value="F:metal ion binding"/>
    <property type="evidence" value="ECO:0007669"/>
    <property type="project" value="UniProtKB-KW"/>
</dbReference>
<keyword evidence="6" id="KW-0479">Metal-binding</keyword>
<dbReference type="Pfam" id="PF02843">
    <property type="entry name" value="GARS_C"/>
    <property type="match status" value="1"/>
</dbReference>
<evidence type="ECO:0000256" key="3">
    <source>
        <dbReference type="ARBA" id="ARBA00005174"/>
    </source>
</evidence>
<evidence type="ECO:0000313" key="18">
    <source>
        <dbReference type="Proteomes" id="UP000001029"/>
    </source>
</evidence>
<evidence type="ECO:0000256" key="13">
    <source>
        <dbReference type="ARBA" id="ARBA00042864"/>
    </source>
</evidence>
<dbReference type="UniPathway" id="UPA00074">
    <property type="reaction ID" value="UER00125"/>
</dbReference>
<organism evidence="17 18">
    <name type="scientific">Elusimicrobium minutum (strain Pei191)</name>
    <dbReference type="NCBI Taxonomy" id="445932"/>
    <lineage>
        <taxon>Bacteria</taxon>
        <taxon>Pseudomonadati</taxon>
        <taxon>Elusimicrobiota</taxon>
        <taxon>Elusimicrobia</taxon>
        <taxon>Elusimicrobiales</taxon>
        <taxon>Elusimicrobiaceae</taxon>
        <taxon>Elusimicrobium</taxon>
    </lineage>
</organism>
<evidence type="ECO:0000256" key="7">
    <source>
        <dbReference type="ARBA" id="ARBA00022741"/>
    </source>
</evidence>
<dbReference type="HOGENOM" id="CLU_027420_3_1_0"/>
<dbReference type="RefSeq" id="WP_012414689.1">
    <property type="nucleotide sequence ID" value="NC_010644.1"/>
</dbReference>
<dbReference type="GO" id="GO:0005524">
    <property type="term" value="F:ATP binding"/>
    <property type="evidence" value="ECO:0007669"/>
    <property type="project" value="UniProtKB-UniRule"/>
</dbReference>
<dbReference type="Gene3D" id="3.40.50.20">
    <property type="match status" value="1"/>
</dbReference>
<comment type="similarity">
    <text evidence="11 14">Belongs to the GARS family.</text>
</comment>
<keyword evidence="7 15" id="KW-0547">Nucleotide-binding</keyword>
<dbReference type="OrthoDB" id="9807240at2"/>
<gene>
    <name evidence="14" type="primary">purD</name>
    <name evidence="17" type="ordered locus">Emin_0519</name>
</gene>
<proteinExistence type="inferred from homology"/>
<evidence type="ECO:0000256" key="6">
    <source>
        <dbReference type="ARBA" id="ARBA00022723"/>
    </source>
</evidence>
<dbReference type="InterPro" id="IPR000115">
    <property type="entry name" value="PRibGlycinamide_synth"/>
</dbReference>
<dbReference type="InterPro" id="IPR037123">
    <property type="entry name" value="PRibGlycinamide_synth_C_sf"/>
</dbReference>
<dbReference type="InterPro" id="IPR011761">
    <property type="entry name" value="ATP-grasp"/>
</dbReference>
<keyword evidence="18" id="KW-1185">Reference proteome</keyword>
<dbReference type="Gene3D" id="3.30.470.20">
    <property type="entry name" value="ATP-grasp fold, B domain"/>
    <property type="match status" value="1"/>
</dbReference>
<dbReference type="PANTHER" id="PTHR43472">
    <property type="entry name" value="PHOSPHORIBOSYLAMINE--GLYCINE LIGASE"/>
    <property type="match status" value="1"/>
</dbReference>
<dbReference type="EC" id="6.3.4.13" evidence="4 14"/>
<evidence type="ECO:0000256" key="1">
    <source>
        <dbReference type="ARBA" id="ARBA00001936"/>
    </source>
</evidence>
<dbReference type="KEGG" id="emi:Emin_0519"/>
<dbReference type="SUPFAM" id="SSF56059">
    <property type="entry name" value="Glutathione synthetase ATP-binding domain-like"/>
    <property type="match status" value="1"/>
</dbReference>
<dbReference type="SUPFAM" id="SSF51246">
    <property type="entry name" value="Rudiment single hybrid motif"/>
    <property type="match status" value="1"/>
</dbReference>
<dbReference type="Gene3D" id="3.30.1490.20">
    <property type="entry name" value="ATP-grasp fold, A domain"/>
    <property type="match status" value="1"/>
</dbReference>
<dbReference type="PROSITE" id="PS00184">
    <property type="entry name" value="GARS"/>
    <property type="match status" value="1"/>
</dbReference>
<evidence type="ECO:0000313" key="17">
    <source>
        <dbReference type="EMBL" id="ACC98074.1"/>
    </source>
</evidence>
<dbReference type="SUPFAM" id="SSF52440">
    <property type="entry name" value="PreATP-grasp domain"/>
    <property type="match status" value="1"/>
</dbReference>
<dbReference type="Pfam" id="PF02844">
    <property type="entry name" value="GARS_N"/>
    <property type="match status" value="1"/>
</dbReference>
<dbReference type="InterPro" id="IPR016185">
    <property type="entry name" value="PreATP-grasp_dom_sf"/>
</dbReference>
<accession>B2KCF3</accession>
<evidence type="ECO:0000256" key="10">
    <source>
        <dbReference type="ARBA" id="ARBA00023211"/>
    </source>
</evidence>
<dbReference type="Gene3D" id="3.90.600.10">
    <property type="entry name" value="Phosphoribosylglycinamide synthetase, C-terminal domain"/>
    <property type="match status" value="1"/>
</dbReference>
<dbReference type="InterPro" id="IPR013815">
    <property type="entry name" value="ATP_grasp_subdomain_1"/>
</dbReference>
<feature type="domain" description="ATP-grasp" evidence="16">
    <location>
        <begin position="106"/>
        <end position="312"/>
    </location>
</feature>
<comment type="cofactor">
    <cofactor evidence="2">
        <name>Mg(2+)</name>
        <dbReference type="ChEBI" id="CHEBI:18420"/>
    </cofactor>
</comment>
<comment type="catalytic activity">
    <reaction evidence="14">
        <text>5-phospho-beta-D-ribosylamine + glycine + ATP = N(1)-(5-phospho-beta-D-ribosyl)glycinamide + ADP + phosphate + H(+)</text>
        <dbReference type="Rhea" id="RHEA:17453"/>
        <dbReference type="ChEBI" id="CHEBI:15378"/>
        <dbReference type="ChEBI" id="CHEBI:30616"/>
        <dbReference type="ChEBI" id="CHEBI:43474"/>
        <dbReference type="ChEBI" id="CHEBI:57305"/>
        <dbReference type="ChEBI" id="CHEBI:58681"/>
        <dbReference type="ChEBI" id="CHEBI:143788"/>
        <dbReference type="ChEBI" id="CHEBI:456216"/>
        <dbReference type="EC" id="6.3.4.13"/>
    </reaction>
</comment>
<dbReference type="NCBIfam" id="TIGR00877">
    <property type="entry name" value="purD"/>
    <property type="match status" value="1"/>
</dbReference>
<comment type="cofactor">
    <cofactor evidence="1">
        <name>Mn(2+)</name>
        <dbReference type="ChEBI" id="CHEBI:29035"/>
    </cofactor>
</comment>
<dbReference type="PANTHER" id="PTHR43472:SF1">
    <property type="entry name" value="PHOSPHORIBOSYLAMINE--GLYCINE LIGASE, CHLOROPLASTIC"/>
    <property type="match status" value="1"/>
</dbReference>
<dbReference type="PROSITE" id="PS50975">
    <property type="entry name" value="ATP_GRASP"/>
    <property type="match status" value="1"/>
</dbReference>
<dbReference type="SMART" id="SM01209">
    <property type="entry name" value="GARS_A"/>
    <property type="match status" value="1"/>
</dbReference>
<evidence type="ECO:0000256" key="4">
    <source>
        <dbReference type="ARBA" id="ARBA00013255"/>
    </source>
</evidence>
<keyword evidence="9 15" id="KW-0067">ATP-binding</keyword>
<dbReference type="AlphaFoldDB" id="B2KCF3"/>
<dbReference type="Proteomes" id="UP000001029">
    <property type="component" value="Chromosome"/>
</dbReference>
<dbReference type="GO" id="GO:0006189">
    <property type="term" value="P:'de novo' IMP biosynthetic process"/>
    <property type="evidence" value="ECO:0007669"/>
    <property type="project" value="UniProtKB-UniRule"/>
</dbReference>
<dbReference type="GO" id="GO:0004637">
    <property type="term" value="F:phosphoribosylamine-glycine ligase activity"/>
    <property type="evidence" value="ECO:0007669"/>
    <property type="project" value="UniProtKB-UniRule"/>
</dbReference>
<evidence type="ECO:0000256" key="15">
    <source>
        <dbReference type="PROSITE-ProRule" id="PRU00409"/>
    </source>
</evidence>
<dbReference type="Pfam" id="PF01071">
    <property type="entry name" value="GARS_A"/>
    <property type="match status" value="1"/>
</dbReference>
<dbReference type="SMART" id="SM01210">
    <property type="entry name" value="GARS_C"/>
    <property type="match status" value="1"/>
</dbReference>
<dbReference type="GO" id="GO:0009113">
    <property type="term" value="P:purine nucleobase biosynthetic process"/>
    <property type="evidence" value="ECO:0007669"/>
    <property type="project" value="InterPro"/>
</dbReference>
<keyword evidence="10" id="KW-0464">Manganese</keyword>
<evidence type="ECO:0000256" key="12">
    <source>
        <dbReference type="ARBA" id="ARBA00042242"/>
    </source>
</evidence>
<sequence length="415" mass="45714">MKVLVIGSGGREHAIAWKLLNSLKTSVIYSTVQAAEEGKIQYVKEDISDKNKILNFCESKNIDLVVIGPEAPLAEGLADLLRENNIKVFGPVLAGAKLENSKEFSKEFMVKYSIPTAKYTVCKSSEEAKKLVAEHPLPLVVKADGLAAGKGVRICITREEAVEAVVDFMDKKIFGNAGCCVVIEEYLLGPELSVMGFVDGEHYLLMPISRDYKRLGEDNRGPNTGGMGAYCPVTEIKKEDIDFIKKNVFDKVVTGLKAEKIDFCGIIYAGIMITADGPKVLEFNCRLGDPEAEAILPMIKTDFLDILLACVDKKLDTIKMETFEGSSICVILASEGYPTNPKIGREITGLENVKGIVFHSGTRVEGNKYYTNGGRVLAVVETGANLEEVRNKVYYEIEKIRFEGMQFRKDVGIKK</sequence>
<comment type="pathway">
    <text evidence="3 14">Purine metabolism; IMP biosynthesis via de novo pathway; N(1)-(5-phospho-D-ribosyl)glycinamide from 5-phospho-alpha-D-ribose 1-diphosphate: step 2/2.</text>
</comment>
<dbReference type="EMBL" id="CP001055">
    <property type="protein sequence ID" value="ACC98074.1"/>
    <property type="molecule type" value="Genomic_DNA"/>
</dbReference>
<evidence type="ECO:0000256" key="11">
    <source>
        <dbReference type="ARBA" id="ARBA00038345"/>
    </source>
</evidence>
<evidence type="ECO:0000259" key="16">
    <source>
        <dbReference type="PROSITE" id="PS50975"/>
    </source>
</evidence>
<dbReference type="InterPro" id="IPR020562">
    <property type="entry name" value="PRibGlycinamide_synth_N"/>
</dbReference>
<evidence type="ECO:0000256" key="5">
    <source>
        <dbReference type="ARBA" id="ARBA00022598"/>
    </source>
</evidence>
<evidence type="ECO:0000256" key="14">
    <source>
        <dbReference type="HAMAP-Rule" id="MF_00138"/>
    </source>
</evidence>
<dbReference type="InterPro" id="IPR011054">
    <property type="entry name" value="Rudment_hybrid_motif"/>
</dbReference>
<keyword evidence="5 14" id="KW-0436">Ligase</keyword>
<evidence type="ECO:0000256" key="9">
    <source>
        <dbReference type="ARBA" id="ARBA00022840"/>
    </source>
</evidence>